<proteinExistence type="predicted"/>
<reference evidence="3" key="1">
    <citation type="submission" date="2022-11" db="UniProtKB">
        <authorList>
            <consortium name="WormBaseParasite"/>
        </authorList>
    </citation>
    <scope>IDENTIFICATION</scope>
</reference>
<protein>
    <submittedName>
        <fullName evidence="3">Uncharacterized protein</fullName>
    </submittedName>
</protein>
<dbReference type="WBParaSite" id="ACRNAN_scaffold3117.g22809.t1">
    <property type="protein sequence ID" value="ACRNAN_scaffold3117.g22809.t1"/>
    <property type="gene ID" value="ACRNAN_scaffold3117.g22809"/>
</dbReference>
<organism evidence="2 3">
    <name type="scientific">Acrobeloides nanus</name>
    <dbReference type="NCBI Taxonomy" id="290746"/>
    <lineage>
        <taxon>Eukaryota</taxon>
        <taxon>Metazoa</taxon>
        <taxon>Ecdysozoa</taxon>
        <taxon>Nematoda</taxon>
        <taxon>Chromadorea</taxon>
        <taxon>Rhabditida</taxon>
        <taxon>Tylenchina</taxon>
        <taxon>Cephalobomorpha</taxon>
        <taxon>Cephaloboidea</taxon>
        <taxon>Cephalobidae</taxon>
        <taxon>Acrobeloides</taxon>
    </lineage>
</organism>
<feature type="region of interest" description="Disordered" evidence="1">
    <location>
        <begin position="25"/>
        <end position="98"/>
    </location>
</feature>
<dbReference type="AlphaFoldDB" id="A0A914DM46"/>
<dbReference type="Proteomes" id="UP000887540">
    <property type="component" value="Unplaced"/>
</dbReference>
<evidence type="ECO:0000313" key="3">
    <source>
        <dbReference type="WBParaSite" id="ACRNAN_scaffold3117.g22809.t1"/>
    </source>
</evidence>
<accession>A0A914DM46</accession>
<keyword evidence="2" id="KW-1185">Reference proteome</keyword>
<sequence>MAFIVPVMKKDYAIYSSNKKPINNVRKARADSNPEHMKKIPDRPTRLSCSIDLTPPNKPTTSFTPSRNSRPRYRSRRISILPLTPETPEDEEGSISPSSRQVRFGICEEIQYDELENDVIFEEELLPLPAVLSAKPKSCLRERSSYSEAETHKIMKKFTCLLFV</sequence>
<evidence type="ECO:0000256" key="1">
    <source>
        <dbReference type="SAM" id="MobiDB-lite"/>
    </source>
</evidence>
<feature type="compositionally biased region" description="Basic and acidic residues" evidence="1">
    <location>
        <begin position="28"/>
        <end position="45"/>
    </location>
</feature>
<evidence type="ECO:0000313" key="2">
    <source>
        <dbReference type="Proteomes" id="UP000887540"/>
    </source>
</evidence>
<name>A0A914DM46_9BILA</name>